<proteinExistence type="predicted"/>
<dbReference type="Proteomes" id="UP000177528">
    <property type="component" value="Unassembled WGS sequence"/>
</dbReference>
<dbReference type="AlphaFoldDB" id="A0A1G1X1H2"/>
<comment type="caution">
    <text evidence="1">The sequence shown here is derived from an EMBL/GenBank/DDBJ whole genome shotgun (WGS) entry which is preliminary data.</text>
</comment>
<organism evidence="1 2">
    <name type="scientific">Candidatus Andersenbacteria bacterium RIFCSPHIGHO2_12_FULL_45_11</name>
    <dbReference type="NCBI Taxonomy" id="1797281"/>
    <lineage>
        <taxon>Bacteria</taxon>
        <taxon>Candidatus Anderseniibacteriota</taxon>
    </lineage>
</organism>
<name>A0A1G1X1H2_9BACT</name>
<sequence>MHHGFLYGVHSFETLLTAQDVARLRHLRHTAHLRILKDSLKHRELHQELQILHYLKHYGLVTIVDISNSKDVHRVSQHLRELADVLLVERGTHGLVVESDPTEEDDIARAHRIRTSLRAIEASQAQGENIRGYFAGSFVPRIRHSDLVLQAIIRQATA</sequence>
<evidence type="ECO:0000313" key="2">
    <source>
        <dbReference type="Proteomes" id="UP000177528"/>
    </source>
</evidence>
<accession>A0A1G1X1H2</accession>
<dbReference type="EMBL" id="MHHR01000026">
    <property type="protein sequence ID" value="OGY33856.1"/>
    <property type="molecule type" value="Genomic_DNA"/>
</dbReference>
<evidence type="ECO:0000313" key="1">
    <source>
        <dbReference type="EMBL" id="OGY33856.1"/>
    </source>
</evidence>
<reference evidence="1 2" key="1">
    <citation type="journal article" date="2016" name="Nat. Commun.">
        <title>Thousands of microbial genomes shed light on interconnected biogeochemical processes in an aquifer system.</title>
        <authorList>
            <person name="Anantharaman K."/>
            <person name="Brown C.T."/>
            <person name="Hug L.A."/>
            <person name="Sharon I."/>
            <person name="Castelle C.J."/>
            <person name="Probst A.J."/>
            <person name="Thomas B.C."/>
            <person name="Singh A."/>
            <person name="Wilkins M.J."/>
            <person name="Karaoz U."/>
            <person name="Brodie E.L."/>
            <person name="Williams K.H."/>
            <person name="Hubbard S.S."/>
            <person name="Banfield J.F."/>
        </authorList>
    </citation>
    <scope>NUCLEOTIDE SEQUENCE [LARGE SCALE GENOMIC DNA]</scope>
</reference>
<gene>
    <name evidence="1" type="ORF">A3D99_03925</name>
</gene>
<protein>
    <submittedName>
        <fullName evidence="1">Uncharacterized protein</fullName>
    </submittedName>
</protein>